<dbReference type="AlphaFoldDB" id="M6RIU2"/>
<evidence type="ECO:0000313" key="2">
    <source>
        <dbReference type="Proteomes" id="UP000012092"/>
    </source>
</evidence>
<evidence type="ECO:0000313" key="1">
    <source>
        <dbReference type="EMBL" id="EMO05706.1"/>
    </source>
</evidence>
<protein>
    <submittedName>
        <fullName evidence="1">Uncharacterized protein</fullName>
    </submittedName>
</protein>
<name>M6RIU2_LEPIR</name>
<dbReference type="Proteomes" id="UP000012092">
    <property type="component" value="Unassembled WGS sequence"/>
</dbReference>
<proteinExistence type="predicted"/>
<organism evidence="1 2">
    <name type="scientific">Leptospira interrogans serovar Icterohaemorrhagiae str. Verdun HP</name>
    <dbReference type="NCBI Taxonomy" id="1049910"/>
    <lineage>
        <taxon>Bacteria</taxon>
        <taxon>Pseudomonadati</taxon>
        <taxon>Spirochaetota</taxon>
        <taxon>Spirochaetia</taxon>
        <taxon>Leptospirales</taxon>
        <taxon>Leptospiraceae</taxon>
        <taxon>Leptospira</taxon>
    </lineage>
</organism>
<feature type="non-terminal residue" evidence="1">
    <location>
        <position position="1"/>
    </location>
</feature>
<accession>M6RIU2</accession>
<reference evidence="1 2" key="1">
    <citation type="submission" date="2013-01" db="EMBL/GenBank/DDBJ databases">
        <authorList>
            <person name="Harkins D.M."/>
            <person name="Durkin A.S."/>
            <person name="Brinkac L.M."/>
            <person name="Haft D.H."/>
            <person name="Selengut J.D."/>
            <person name="Sanka R."/>
            <person name="DePew J."/>
            <person name="Purushe J."/>
            <person name="Picardeau M."/>
            <person name="Werts C."/>
            <person name="Goarant C."/>
            <person name="Vinetz J.M."/>
            <person name="Sutton G.G."/>
            <person name="Nierman W.C."/>
            <person name="Fouts D.E."/>
        </authorList>
    </citation>
    <scope>NUCLEOTIDE SEQUENCE [LARGE SCALE GENOMIC DNA]</scope>
    <source>
        <strain evidence="1 2">Verdun HP</strain>
    </source>
</reference>
<dbReference type="EMBL" id="AHNZ02000388">
    <property type="protein sequence ID" value="EMO05706.1"/>
    <property type="molecule type" value="Genomic_DNA"/>
</dbReference>
<sequence>KIVICGSSHILEIEITTFFREMNYGFFTSNSRYLGV</sequence>
<gene>
    <name evidence="1" type="ORF">LEP1GSC116_2117</name>
</gene>
<comment type="caution">
    <text evidence="1">The sequence shown here is derived from an EMBL/GenBank/DDBJ whole genome shotgun (WGS) entry which is preliminary data.</text>
</comment>